<accession>A0ABN1RYC1</accession>
<evidence type="ECO:0000313" key="1">
    <source>
        <dbReference type="EMBL" id="GAA0967766.1"/>
    </source>
</evidence>
<dbReference type="EMBL" id="BAAAIE010000001">
    <property type="protein sequence ID" value="GAA0967766.1"/>
    <property type="molecule type" value="Genomic_DNA"/>
</dbReference>
<dbReference type="InterPro" id="IPR036409">
    <property type="entry name" value="Aldolase_II/adducin_N_sf"/>
</dbReference>
<dbReference type="Proteomes" id="UP001500033">
    <property type="component" value="Unassembled WGS sequence"/>
</dbReference>
<proteinExistence type="predicted"/>
<dbReference type="Gene3D" id="3.40.225.10">
    <property type="entry name" value="Class II aldolase/adducin N-terminal domain"/>
    <property type="match status" value="1"/>
</dbReference>
<protein>
    <submittedName>
        <fullName evidence="1">Uncharacterized protein</fullName>
    </submittedName>
</protein>
<comment type="caution">
    <text evidence="1">The sequence shown here is derived from an EMBL/GenBank/DDBJ whole genome shotgun (WGS) entry which is preliminary data.</text>
</comment>
<name>A0ABN1RYC1_9ACTN</name>
<keyword evidence="2" id="KW-1185">Reference proteome</keyword>
<sequence>MLRGNGAFTVSGAPGTAVTRMWLLSATCRAWLAAGAAGSVRVLSHEEISSWRAVQPELLPRRWRHLRAKCVHF</sequence>
<gene>
    <name evidence="1" type="ORF">GCM10009576_002840</name>
</gene>
<organism evidence="1 2">
    <name type="scientific">Streptomyces rhizosphaericus</name>
    <dbReference type="NCBI Taxonomy" id="114699"/>
    <lineage>
        <taxon>Bacteria</taxon>
        <taxon>Bacillati</taxon>
        <taxon>Actinomycetota</taxon>
        <taxon>Actinomycetes</taxon>
        <taxon>Kitasatosporales</taxon>
        <taxon>Streptomycetaceae</taxon>
        <taxon>Streptomyces</taxon>
        <taxon>Streptomyces violaceusniger group</taxon>
    </lineage>
</organism>
<evidence type="ECO:0000313" key="2">
    <source>
        <dbReference type="Proteomes" id="UP001500033"/>
    </source>
</evidence>
<dbReference type="SUPFAM" id="SSF53639">
    <property type="entry name" value="AraD/HMP-PK domain-like"/>
    <property type="match status" value="1"/>
</dbReference>
<reference evidence="1 2" key="1">
    <citation type="journal article" date="2019" name="Int. J. Syst. Evol. Microbiol.">
        <title>The Global Catalogue of Microorganisms (GCM) 10K type strain sequencing project: providing services to taxonomists for standard genome sequencing and annotation.</title>
        <authorList>
            <consortium name="The Broad Institute Genomics Platform"/>
            <consortium name="The Broad Institute Genome Sequencing Center for Infectious Disease"/>
            <person name="Wu L."/>
            <person name="Ma J."/>
        </authorList>
    </citation>
    <scope>NUCLEOTIDE SEQUENCE [LARGE SCALE GENOMIC DNA]</scope>
    <source>
        <strain evidence="1 2">JCM 11445</strain>
    </source>
</reference>